<dbReference type="OrthoDB" id="9799585at2"/>
<proteinExistence type="predicted"/>
<evidence type="ECO:0000256" key="5">
    <source>
        <dbReference type="SAM" id="Phobius"/>
    </source>
</evidence>
<evidence type="ECO:0000256" key="2">
    <source>
        <dbReference type="ARBA" id="ARBA00022692"/>
    </source>
</evidence>
<feature type="transmembrane region" description="Helical" evidence="5">
    <location>
        <begin position="62"/>
        <end position="81"/>
    </location>
</feature>
<name>A0A1I0N5F6_9BACT</name>
<dbReference type="Pfam" id="PF02674">
    <property type="entry name" value="Colicin_V"/>
    <property type="match status" value="1"/>
</dbReference>
<keyword evidence="7" id="KW-1185">Reference proteome</keyword>
<dbReference type="InterPro" id="IPR003825">
    <property type="entry name" value="Colicin-V_CvpA"/>
</dbReference>
<dbReference type="AlphaFoldDB" id="A0A1I0N5F6"/>
<evidence type="ECO:0000313" key="7">
    <source>
        <dbReference type="Proteomes" id="UP000199437"/>
    </source>
</evidence>
<feature type="transmembrane region" description="Helical" evidence="5">
    <location>
        <begin position="101"/>
        <end position="123"/>
    </location>
</feature>
<dbReference type="GO" id="GO:0016020">
    <property type="term" value="C:membrane"/>
    <property type="evidence" value="ECO:0007669"/>
    <property type="project" value="UniProtKB-SubCell"/>
</dbReference>
<gene>
    <name evidence="6" type="ORF">SAMN05216290_0903</name>
</gene>
<dbReference type="Proteomes" id="UP000199437">
    <property type="component" value="Unassembled WGS sequence"/>
</dbReference>
<dbReference type="STRING" id="1267423.SAMN05216290_0903"/>
<keyword evidence="3 5" id="KW-1133">Transmembrane helix</keyword>
<evidence type="ECO:0000256" key="1">
    <source>
        <dbReference type="ARBA" id="ARBA00004141"/>
    </source>
</evidence>
<keyword evidence="2 5" id="KW-0812">Transmembrane</keyword>
<feature type="transmembrane region" description="Helical" evidence="5">
    <location>
        <begin position="29"/>
        <end position="53"/>
    </location>
</feature>
<dbReference type="PANTHER" id="PTHR37306">
    <property type="entry name" value="COLICIN V PRODUCTION PROTEIN"/>
    <property type="match status" value="1"/>
</dbReference>
<organism evidence="6 7">
    <name type="scientific">Roseivirga pacifica</name>
    <dbReference type="NCBI Taxonomy" id="1267423"/>
    <lineage>
        <taxon>Bacteria</taxon>
        <taxon>Pseudomonadati</taxon>
        <taxon>Bacteroidota</taxon>
        <taxon>Cytophagia</taxon>
        <taxon>Cytophagales</taxon>
        <taxon>Roseivirgaceae</taxon>
        <taxon>Roseivirga</taxon>
    </lineage>
</organism>
<keyword evidence="4 5" id="KW-0472">Membrane</keyword>
<protein>
    <submittedName>
        <fullName evidence="6">Membrane protein required for colicin V production</fullName>
    </submittedName>
</protein>
<dbReference type="PANTHER" id="PTHR37306:SF1">
    <property type="entry name" value="COLICIN V PRODUCTION PROTEIN"/>
    <property type="match status" value="1"/>
</dbReference>
<dbReference type="GeneID" id="99985642"/>
<evidence type="ECO:0000256" key="4">
    <source>
        <dbReference type="ARBA" id="ARBA00023136"/>
    </source>
</evidence>
<dbReference type="RefSeq" id="WP_090257267.1">
    <property type="nucleotide sequence ID" value="NZ_FOIR01000001.1"/>
</dbReference>
<sequence length="175" mass="19118">MKTLDIILLVPLIFGAVLGFRKGLLLEIIGILAFVLAIIGGFKLMEVGMTYLAEYIDGMDNLLPFISFIIIFLAIILLINMLGKLLKKMIDLTLLGGLDSFAGAVVGILKWAIGVSIILWLMLNFGIELPGQSDEDLVLYPFLAELGPNIIAKLDVIMPFAQEMLESIQDLVAPV</sequence>
<dbReference type="GO" id="GO:0009403">
    <property type="term" value="P:toxin biosynthetic process"/>
    <property type="evidence" value="ECO:0007669"/>
    <property type="project" value="InterPro"/>
</dbReference>
<evidence type="ECO:0000256" key="3">
    <source>
        <dbReference type="ARBA" id="ARBA00022989"/>
    </source>
</evidence>
<reference evidence="7" key="1">
    <citation type="submission" date="2016-10" db="EMBL/GenBank/DDBJ databases">
        <authorList>
            <person name="Varghese N."/>
            <person name="Submissions S."/>
        </authorList>
    </citation>
    <scope>NUCLEOTIDE SEQUENCE [LARGE SCALE GENOMIC DNA]</scope>
    <source>
        <strain evidence="7">CGMCC 1.12402</strain>
    </source>
</reference>
<evidence type="ECO:0000313" key="6">
    <source>
        <dbReference type="EMBL" id="SEV95588.1"/>
    </source>
</evidence>
<dbReference type="EMBL" id="FOIR01000001">
    <property type="protein sequence ID" value="SEV95588.1"/>
    <property type="molecule type" value="Genomic_DNA"/>
</dbReference>
<accession>A0A1I0N5F6</accession>
<comment type="subcellular location">
    <subcellularLocation>
        <location evidence="1">Membrane</location>
        <topology evidence="1">Multi-pass membrane protein</topology>
    </subcellularLocation>
</comment>